<dbReference type="PANTHER" id="PTHR30035">
    <property type="entry name" value="LIPOPROTEIN VACJ-RELATED"/>
    <property type="match status" value="1"/>
</dbReference>
<dbReference type="GO" id="GO:0016020">
    <property type="term" value="C:membrane"/>
    <property type="evidence" value="ECO:0007669"/>
    <property type="project" value="InterPro"/>
</dbReference>
<dbReference type="PATRIC" id="fig|1208919.3.peg.29"/>
<dbReference type="EMBL" id="CP003803">
    <property type="protein sequence ID" value="AGF46591.1"/>
    <property type="molecule type" value="Genomic_DNA"/>
</dbReference>
<dbReference type="RefSeq" id="WP_015396002.1">
    <property type="nucleotide sequence ID" value="NC_020294.1"/>
</dbReference>
<dbReference type="AlphaFoldDB" id="M1LR02"/>
<name>M1LR02_9PROT</name>
<evidence type="ECO:0000313" key="3">
    <source>
        <dbReference type="EMBL" id="AGF46591.1"/>
    </source>
</evidence>
<comment type="similarity">
    <text evidence="1">Belongs to the MlaA family.</text>
</comment>
<dbReference type="Proteomes" id="UP000011547">
    <property type="component" value="Chromosome"/>
</dbReference>
<gene>
    <name evidence="3" type="ORF">CDSE_0236</name>
</gene>
<protein>
    <submittedName>
        <fullName evidence="3">Lipoprotein</fullName>
    </submittedName>
</protein>
<dbReference type="STRING" id="1208919.CDSE_0236"/>
<organism evidence="3 4">
    <name type="scientific">Candidatus Kinetoplastidibacterium desouzai TCC079E</name>
    <dbReference type="NCBI Taxonomy" id="1208919"/>
    <lineage>
        <taxon>Bacteria</taxon>
        <taxon>Pseudomonadati</taxon>
        <taxon>Pseudomonadota</taxon>
        <taxon>Betaproteobacteria</taxon>
        <taxon>Candidatus Kinetoplastidibacterium</taxon>
    </lineage>
</organism>
<evidence type="ECO:0000256" key="1">
    <source>
        <dbReference type="ARBA" id="ARBA00010634"/>
    </source>
</evidence>
<dbReference type="PRINTS" id="PR01805">
    <property type="entry name" value="VACJLIPOPROT"/>
</dbReference>
<dbReference type="Pfam" id="PF04333">
    <property type="entry name" value="MlaA"/>
    <property type="match status" value="1"/>
</dbReference>
<dbReference type="KEGG" id="kde:CDSE_0236"/>
<dbReference type="eggNOG" id="COG2853">
    <property type="taxonomic scope" value="Bacteria"/>
</dbReference>
<keyword evidence="2" id="KW-0732">Signal</keyword>
<proteinExistence type="inferred from homology"/>
<sequence length="249" mass="27900">MKNIISKLPSIKISLIILSLLVTGCNSFNMKQNTVLDPFETINRKTHKFNNIVDKIILLPIAKSYNYVVPNPIKSCVHNVFANVEDLKSACNSFLQGQGINGINTIGRFLFNTTMGVGGCFDVASINGAYKIPNDFGITLGKWGVPSGPYLVIPFAGPSNFRDALAAMSLKYLPEPTGHIKNNLLYINNFTNTLYIVDYRASILNITDVINEVAIDPYILIRDCYTKQREEIICNYQNDEPYPEEDYNE</sequence>
<evidence type="ECO:0000313" key="4">
    <source>
        <dbReference type="Proteomes" id="UP000011547"/>
    </source>
</evidence>
<keyword evidence="4" id="KW-1185">Reference proteome</keyword>
<dbReference type="HOGENOM" id="CLU_059326_3_0_4"/>
<dbReference type="InterPro" id="IPR007428">
    <property type="entry name" value="MlaA"/>
</dbReference>
<reference evidence="3 4" key="1">
    <citation type="journal article" date="2013" name="Genome Biol. Evol.">
        <title>Genome evolution and phylogenomic analysis of candidatus kinetoplastibacterium, the betaproteobacterial endosymbionts of strigomonas and angomonas.</title>
        <authorList>
            <person name="Alves J.M."/>
            <person name="Serrano M.G."/>
            <person name="Maia da Silva F."/>
            <person name="Voegtly L.J."/>
            <person name="Matveyev A.V."/>
            <person name="Teixeira M.M."/>
            <person name="Camargo E.P."/>
            <person name="Buck G.A."/>
        </authorList>
    </citation>
    <scope>NUCLEOTIDE SEQUENCE [LARGE SCALE GENOMIC DNA]</scope>
    <source>
        <strain evidence="3 4">TCC079E</strain>
    </source>
</reference>
<dbReference type="PROSITE" id="PS51257">
    <property type="entry name" value="PROKAR_LIPOPROTEIN"/>
    <property type="match status" value="1"/>
</dbReference>
<dbReference type="PANTHER" id="PTHR30035:SF3">
    <property type="entry name" value="INTERMEMBRANE PHOSPHOLIPID TRANSPORT SYSTEM LIPOPROTEIN MLAA"/>
    <property type="match status" value="1"/>
</dbReference>
<dbReference type="OrthoDB" id="9785326at2"/>
<dbReference type="GO" id="GO:0120010">
    <property type="term" value="P:intermembrane phospholipid transfer"/>
    <property type="evidence" value="ECO:0007669"/>
    <property type="project" value="TreeGrafter"/>
</dbReference>
<accession>M1LR02</accession>
<evidence type="ECO:0000256" key="2">
    <source>
        <dbReference type="ARBA" id="ARBA00022729"/>
    </source>
</evidence>
<keyword evidence="3" id="KW-0449">Lipoprotein</keyword>